<comment type="similarity">
    <text evidence="1">Belongs to the type-B carboxylesterase/lipase family.</text>
</comment>
<dbReference type="STRING" id="97972.A0A2V1DU04"/>
<feature type="signal peptide" evidence="3">
    <location>
        <begin position="1"/>
        <end position="22"/>
    </location>
</feature>
<dbReference type="AlphaFoldDB" id="A0A2V1DU04"/>
<dbReference type="Proteomes" id="UP000244855">
    <property type="component" value="Unassembled WGS sequence"/>
</dbReference>
<dbReference type="InterPro" id="IPR019826">
    <property type="entry name" value="Carboxylesterase_B_AS"/>
</dbReference>
<dbReference type="Pfam" id="PF00135">
    <property type="entry name" value="COesterase"/>
    <property type="match status" value="1"/>
</dbReference>
<organism evidence="5 6">
    <name type="scientific">Periconia macrospinosa</name>
    <dbReference type="NCBI Taxonomy" id="97972"/>
    <lineage>
        <taxon>Eukaryota</taxon>
        <taxon>Fungi</taxon>
        <taxon>Dikarya</taxon>
        <taxon>Ascomycota</taxon>
        <taxon>Pezizomycotina</taxon>
        <taxon>Dothideomycetes</taxon>
        <taxon>Pleosporomycetidae</taxon>
        <taxon>Pleosporales</taxon>
        <taxon>Massarineae</taxon>
        <taxon>Periconiaceae</taxon>
        <taxon>Periconia</taxon>
    </lineage>
</organism>
<evidence type="ECO:0000313" key="5">
    <source>
        <dbReference type="EMBL" id="PVI01793.1"/>
    </source>
</evidence>
<evidence type="ECO:0000313" key="6">
    <source>
        <dbReference type="Proteomes" id="UP000244855"/>
    </source>
</evidence>
<protein>
    <submittedName>
        <fullName evidence="5">Alpha/beta-hydrolase</fullName>
    </submittedName>
</protein>
<dbReference type="Gene3D" id="3.40.50.1820">
    <property type="entry name" value="alpha/beta hydrolase"/>
    <property type="match status" value="1"/>
</dbReference>
<sequence>MYSSQFALTLGLGLSSIAVTDAAVPHIRSLGAITVLTDNDLQANRTTRTTSAILLAPSTFETAAERCAALNEKLWSPSHSNFSLGLDNALSYTAYINANNGSVYYWIDSPDNSTSCNAITVNGTVLQKPCAEAGPGLCTNSGPITQATQSFPKPDLQVTVQSGNQNFTGYRDFNTFQFRGIRFSPKVERFGYASVYEGPGSVDALKYGPGCLQPPDPRWPEVDEDCHFLNVWTPYLSANPAGSAQRNKLKGVIIWLTGGGNIAGTGGDLEKEGGNLASRGDIVVVSPNYRVGNLGFLPFKDGKHNGNYGVSDMFTALEWTYKNIENFGGDPSRITIWGESAGAVNVRTLLAIPQAKKMIAGAIMQSGPAETGAAGLGTRYETPAEAYERFTKSTLQESGCETGDAESEVACLKAYDATKWWTETGRTPQANNAVIDKKYLFTRGLPLSGPLSHPHNIPVMYGYNRDEWSYYFPEMTTNFTRNLELGESLVNFPLLHLANSSFSPERDPKWATYSDAEKEKAVYRATAYLSTAAIFKCLPHAFAYSAVKNGIFDTVYEFQFNRTYQPARWENWSRIACGRDVPNPDDQDYDKCHAGEVVYNFGNVAQQGWVDRDGLDAAFAGLVIDYWSAFVRTGTMAPEEGYLEARGFESSKKKIEEAGVWTGDSKTAMRLQWTGIGDFSTEEYKVGCDELRLPEDFYENFDFELHE</sequence>
<feature type="domain" description="Carboxylesterase type B" evidence="4">
    <location>
        <begin position="163"/>
        <end position="638"/>
    </location>
</feature>
<dbReference type="OrthoDB" id="408631at2759"/>
<keyword evidence="6" id="KW-1185">Reference proteome</keyword>
<evidence type="ECO:0000256" key="2">
    <source>
        <dbReference type="ARBA" id="ARBA00022801"/>
    </source>
</evidence>
<dbReference type="PROSITE" id="PS00122">
    <property type="entry name" value="CARBOXYLESTERASE_B_1"/>
    <property type="match status" value="1"/>
</dbReference>
<evidence type="ECO:0000256" key="1">
    <source>
        <dbReference type="ARBA" id="ARBA00005964"/>
    </source>
</evidence>
<dbReference type="EMBL" id="KZ805352">
    <property type="protein sequence ID" value="PVI01793.1"/>
    <property type="molecule type" value="Genomic_DNA"/>
</dbReference>
<evidence type="ECO:0000259" key="4">
    <source>
        <dbReference type="Pfam" id="PF00135"/>
    </source>
</evidence>
<proteinExistence type="inferred from homology"/>
<keyword evidence="2 5" id="KW-0378">Hydrolase</keyword>
<feature type="chain" id="PRO_5015836649" evidence="3">
    <location>
        <begin position="23"/>
        <end position="707"/>
    </location>
</feature>
<dbReference type="InterPro" id="IPR029058">
    <property type="entry name" value="AB_hydrolase_fold"/>
</dbReference>
<evidence type="ECO:0000256" key="3">
    <source>
        <dbReference type="SAM" id="SignalP"/>
    </source>
</evidence>
<dbReference type="GO" id="GO:0016787">
    <property type="term" value="F:hydrolase activity"/>
    <property type="evidence" value="ECO:0007669"/>
    <property type="project" value="UniProtKB-KW"/>
</dbReference>
<dbReference type="PANTHER" id="PTHR43142">
    <property type="entry name" value="CARBOXYLIC ESTER HYDROLASE"/>
    <property type="match status" value="1"/>
</dbReference>
<reference evidence="5 6" key="1">
    <citation type="journal article" date="2018" name="Sci. Rep.">
        <title>Comparative genomics provides insights into the lifestyle and reveals functional heterogeneity of dark septate endophytic fungi.</title>
        <authorList>
            <person name="Knapp D.G."/>
            <person name="Nemeth J.B."/>
            <person name="Barry K."/>
            <person name="Hainaut M."/>
            <person name="Henrissat B."/>
            <person name="Johnson J."/>
            <person name="Kuo A."/>
            <person name="Lim J.H.P."/>
            <person name="Lipzen A."/>
            <person name="Nolan M."/>
            <person name="Ohm R.A."/>
            <person name="Tamas L."/>
            <person name="Grigoriev I.V."/>
            <person name="Spatafora J.W."/>
            <person name="Nagy L.G."/>
            <person name="Kovacs G.M."/>
        </authorList>
    </citation>
    <scope>NUCLEOTIDE SEQUENCE [LARGE SCALE GENOMIC DNA]</scope>
    <source>
        <strain evidence="5 6">DSE2036</strain>
    </source>
</reference>
<dbReference type="PANTHER" id="PTHR43142:SF3">
    <property type="entry name" value="PUTATIVE (AFU_ORTHOLOGUE AFUA_3G09070)-RELATED"/>
    <property type="match status" value="1"/>
</dbReference>
<keyword evidence="3" id="KW-0732">Signal</keyword>
<dbReference type="InterPro" id="IPR002018">
    <property type="entry name" value="CarbesteraseB"/>
</dbReference>
<dbReference type="SUPFAM" id="SSF53474">
    <property type="entry name" value="alpha/beta-Hydrolases"/>
    <property type="match status" value="1"/>
</dbReference>
<name>A0A2V1DU04_9PLEO</name>
<gene>
    <name evidence="5" type="ORF">DM02DRAFT_704159</name>
</gene>
<accession>A0A2V1DU04</accession>